<reference evidence="2 3" key="1">
    <citation type="journal article" date="2015" name="Biotechnol. Biofuels">
        <title>Enhanced degradation of softwood versus hardwood by the white-rot fungus Pycnoporus coccineus.</title>
        <authorList>
            <person name="Couturier M."/>
            <person name="Navarro D."/>
            <person name="Chevret D."/>
            <person name="Henrissat B."/>
            <person name="Piumi F."/>
            <person name="Ruiz-Duenas F.J."/>
            <person name="Martinez A.T."/>
            <person name="Grigoriev I.V."/>
            <person name="Riley R."/>
            <person name="Lipzen A."/>
            <person name="Berrin J.G."/>
            <person name="Master E.R."/>
            <person name="Rosso M.N."/>
        </authorList>
    </citation>
    <scope>NUCLEOTIDE SEQUENCE [LARGE SCALE GENOMIC DNA]</scope>
    <source>
        <strain evidence="2 3">BRFM310</strain>
    </source>
</reference>
<gene>
    <name evidence="2" type="ORF">PYCCODRAFT_346217</name>
</gene>
<accession>A0A1Y2J4L0</accession>
<keyword evidence="3" id="KW-1185">Reference proteome</keyword>
<sequence length="251" mass="28429">MQITWISMVLTAIIMCTYVQETIRVVAYPATSLHPSEYGVWKARSQTRGKTDGDLCHMCNSLSYVEPLRRFEERLKTGLLQRLITRVYTTNGHRYSADVHQSRMAPTCFAETDRFFTGRQGNWRAVGRRSRPTAHREAWGTKRGLFVLAIALHVEQTAGCDVQEVCRGRVQYTRSWSRDARRPAWNHPRFEPLRPLACSVSVLVNGGHSQRGVSKLWTSYLEADWIQCGTATGLGVPASCWDGILCTVFAC</sequence>
<evidence type="ECO:0000313" key="3">
    <source>
        <dbReference type="Proteomes" id="UP000193067"/>
    </source>
</evidence>
<dbReference type="Proteomes" id="UP000193067">
    <property type="component" value="Unassembled WGS sequence"/>
</dbReference>
<proteinExistence type="predicted"/>
<dbReference type="EMBL" id="KZ084087">
    <property type="protein sequence ID" value="OSD07744.1"/>
    <property type="molecule type" value="Genomic_DNA"/>
</dbReference>
<organism evidence="2 3">
    <name type="scientific">Trametes coccinea (strain BRFM310)</name>
    <name type="common">Pycnoporus coccineus</name>
    <dbReference type="NCBI Taxonomy" id="1353009"/>
    <lineage>
        <taxon>Eukaryota</taxon>
        <taxon>Fungi</taxon>
        <taxon>Dikarya</taxon>
        <taxon>Basidiomycota</taxon>
        <taxon>Agaricomycotina</taxon>
        <taxon>Agaricomycetes</taxon>
        <taxon>Polyporales</taxon>
        <taxon>Polyporaceae</taxon>
        <taxon>Trametes</taxon>
    </lineage>
</organism>
<keyword evidence="1" id="KW-0732">Signal</keyword>
<evidence type="ECO:0000256" key="1">
    <source>
        <dbReference type="SAM" id="SignalP"/>
    </source>
</evidence>
<name>A0A1Y2J4L0_TRAC3</name>
<feature type="chain" id="PRO_5012305257" description="Secreted protein" evidence="1">
    <location>
        <begin position="20"/>
        <end position="251"/>
    </location>
</feature>
<evidence type="ECO:0008006" key="4">
    <source>
        <dbReference type="Google" id="ProtNLM"/>
    </source>
</evidence>
<dbReference type="AlphaFoldDB" id="A0A1Y2J4L0"/>
<protein>
    <recommendedName>
        <fullName evidence="4">Secreted protein</fullName>
    </recommendedName>
</protein>
<feature type="signal peptide" evidence="1">
    <location>
        <begin position="1"/>
        <end position="19"/>
    </location>
</feature>
<evidence type="ECO:0000313" key="2">
    <source>
        <dbReference type="EMBL" id="OSD07744.1"/>
    </source>
</evidence>